<keyword evidence="5" id="KW-1185">Reference proteome</keyword>
<dbReference type="PANTHER" id="PTHR33076">
    <property type="entry name" value="NON-SPECIFIC LIPID-TRANSFER PROTEIN 2-RELATED"/>
    <property type="match status" value="1"/>
</dbReference>
<dbReference type="GO" id="GO:0006869">
    <property type="term" value="P:lipid transport"/>
    <property type="evidence" value="ECO:0007669"/>
    <property type="project" value="InterPro"/>
</dbReference>
<proteinExistence type="inferred from homology"/>
<comment type="caution">
    <text evidence="4">The sequence shown here is derived from an EMBL/GenBank/DDBJ whole genome shotgun (WGS) entry which is preliminary data.</text>
</comment>
<dbReference type="SUPFAM" id="SSF47699">
    <property type="entry name" value="Bifunctional inhibitor/lipid-transfer protein/seed storage 2S albumin"/>
    <property type="match status" value="2"/>
</dbReference>
<comment type="function">
    <text evidence="2">Plant non-specific lipid-transfer proteins transfer phospholipids as well as galactolipids across membranes. May play a role in wax or cutin deposition in the cell walls of expanding epidermal cells and certain secretory tissues.</text>
</comment>
<dbReference type="InterPro" id="IPR016140">
    <property type="entry name" value="Bifunc_inhib/LTP/seed_store"/>
</dbReference>
<evidence type="ECO:0000313" key="5">
    <source>
        <dbReference type="Proteomes" id="UP001165190"/>
    </source>
</evidence>
<evidence type="ECO:0000259" key="3">
    <source>
        <dbReference type="SMART" id="SM00499"/>
    </source>
</evidence>
<dbReference type="InterPro" id="IPR036312">
    <property type="entry name" value="Bifun_inhib/LTP/seed_sf"/>
</dbReference>
<name>A0A9W7GXE2_HIBTR</name>
<keyword evidence="2" id="KW-0813">Transport</keyword>
<feature type="domain" description="Bifunctional inhibitor/plant lipid transfer protein/seed storage helical" evidence="3">
    <location>
        <begin position="156"/>
        <end position="241"/>
    </location>
</feature>
<dbReference type="SMART" id="SM00499">
    <property type="entry name" value="AAI"/>
    <property type="match status" value="2"/>
</dbReference>
<dbReference type="EMBL" id="BSYR01000004">
    <property type="protein sequence ID" value="GMI66958.1"/>
    <property type="molecule type" value="Genomic_DNA"/>
</dbReference>
<dbReference type="GO" id="GO:0008289">
    <property type="term" value="F:lipid binding"/>
    <property type="evidence" value="ECO:0007669"/>
    <property type="project" value="UniProtKB-KW"/>
</dbReference>
<comment type="similarity">
    <text evidence="1 2">Belongs to the plant LTP family.</text>
</comment>
<sequence length="245" mass="25959">MRLSLPFTIEIKLKLTQTFTQTPTLPYYQKTKMKGAVISVFVMLAMFQFMVKQGDAAVSCDQVRSSLVNCVPFLTGTQAVPTAACCIGVSRLQTIAVTTADKQAACNCVKDTAASMPSIKEDAAASLPTKCNVQINFPISRNTDCKNIQQQAAVNCVQVRSSLVGCIPYLTGNVAVPSAACCTGVSRLPTIAVTTADKQAACNCVKDTAASMPTIKEDAAASLPAKCNVQVNFPISKNTDCSKIQ</sequence>
<dbReference type="CDD" id="cd01960">
    <property type="entry name" value="nsLTP1"/>
    <property type="match status" value="2"/>
</dbReference>
<protein>
    <recommendedName>
        <fullName evidence="2">Non-specific lipid-transfer protein</fullName>
    </recommendedName>
</protein>
<dbReference type="OrthoDB" id="649864at2759"/>
<dbReference type="AlphaFoldDB" id="A0A9W7GXE2"/>
<accession>A0A9W7GXE2</accession>
<evidence type="ECO:0000313" key="4">
    <source>
        <dbReference type="EMBL" id="GMI66958.1"/>
    </source>
</evidence>
<evidence type="ECO:0000256" key="1">
    <source>
        <dbReference type="ARBA" id="ARBA00009748"/>
    </source>
</evidence>
<dbReference type="Gene3D" id="1.10.110.10">
    <property type="entry name" value="Plant lipid-transfer and hydrophobic proteins"/>
    <property type="match status" value="2"/>
</dbReference>
<gene>
    <name evidence="4" type="ORF">HRI_000365100</name>
</gene>
<dbReference type="InterPro" id="IPR000528">
    <property type="entry name" value="Plant_nsLTP"/>
</dbReference>
<keyword evidence="2" id="KW-0446">Lipid-binding</keyword>
<dbReference type="PRINTS" id="PR00382">
    <property type="entry name" value="LIPIDTRNSFER"/>
</dbReference>
<organism evidence="4 5">
    <name type="scientific">Hibiscus trionum</name>
    <name type="common">Flower of an hour</name>
    <dbReference type="NCBI Taxonomy" id="183268"/>
    <lineage>
        <taxon>Eukaryota</taxon>
        <taxon>Viridiplantae</taxon>
        <taxon>Streptophyta</taxon>
        <taxon>Embryophyta</taxon>
        <taxon>Tracheophyta</taxon>
        <taxon>Spermatophyta</taxon>
        <taxon>Magnoliopsida</taxon>
        <taxon>eudicotyledons</taxon>
        <taxon>Gunneridae</taxon>
        <taxon>Pentapetalae</taxon>
        <taxon>rosids</taxon>
        <taxon>malvids</taxon>
        <taxon>Malvales</taxon>
        <taxon>Malvaceae</taxon>
        <taxon>Malvoideae</taxon>
        <taxon>Hibiscus</taxon>
    </lineage>
</organism>
<feature type="domain" description="Bifunctional inhibitor/plant lipid transfer protein/seed storage helical" evidence="3">
    <location>
        <begin position="60"/>
        <end position="145"/>
    </location>
</feature>
<dbReference type="Proteomes" id="UP001165190">
    <property type="component" value="Unassembled WGS sequence"/>
</dbReference>
<dbReference type="Pfam" id="PF00234">
    <property type="entry name" value="Tryp_alpha_amyl"/>
    <property type="match status" value="2"/>
</dbReference>
<dbReference type="PROSITE" id="PS00597">
    <property type="entry name" value="PLANT_LTP"/>
    <property type="match status" value="2"/>
</dbReference>
<reference evidence="4" key="1">
    <citation type="submission" date="2023-05" db="EMBL/GenBank/DDBJ databases">
        <title>Genome and transcriptome analyses reveal genes involved in the formation of fine ridges on petal epidermal cells in Hibiscus trionum.</title>
        <authorList>
            <person name="Koshimizu S."/>
            <person name="Masuda S."/>
            <person name="Ishii T."/>
            <person name="Shirasu K."/>
            <person name="Hoshino A."/>
            <person name="Arita M."/>
        </authorList>
    </citation>
    <scope>NUCLEOTIDE SEQUENCE</scope>
    <source>
        <strain evidence="4">Hamamatsu line</strain>
    </source>
</reference>
<evidence type="ECO:0000256" key="2">
    <source>
        <dbReference type="RuleBase" id="RU000628"/>
    </source>
</evidence>